<keyword evidence="2" id="KW-1185">Reference proteome</keyword>
<gene>
    <name evidence="1" type="ORF">R2D22_04480</name>
</gene>
<protein>
    <recommendedName>
        <fullName evidence="3">DUF3806 domain-containing protein</fullName>
    </recommendedName>
</protein>
<dbReference type="EMBL" id="CP137573">
    <property type="protein sequence ID" value="WOX20686.1"/>
    <property type="molecule type" value="Genomic_DNA"/>
</dbReference>
<reference evidence="1 2" key="1">
    <citation type="submission" date="2023-10" db="EMBL/GenBank/DDBJ databases">
        <title>The genome sequence of Streptomyces sp. HUAS YS2.</title>
        <authorList>
            <person name="Mo P."/>
        </authorList>
    </citation>
    <scope>NUCLEOTIDE SEQUENCE [LARGE SCALE GENOMIC DNA]</scope>
    <source>
        <strain evidence="1 2">HUAS YS2</strain>
    </source>
</reference>
<evidence type="ECO:0008006" key="3">
    <source>
        <dbReference type="Google" id="ProtNLM"/>
    </source>
</evidence>
<proteinExistence type="predicted"/>
<evidence type="ECO:0000313" key="2">
    <source>
        <dbReference type="Proteomes" id="UP001301731"/>
    </source>
</evidence>
<name>A0ABZ0LML4_9ACTN</name>
<accession>A0ABZ0LML4</accession>
<dbReference type="Proteomes" id="UP001301731">
    <property type="component" value="Chromosome"/>
</dbReference>
<sequence>MPGQGLAHDIQVYSEWIATALGSSGYRVDFTPASAREIERFLAESAVAGTPVPGGLLAEDTGARLFATGAYVGELIRRTAGGSWVVDDADPQGEINVELHLPDGSVVWPVQRVLKRFHGDASESIAVYVDTLTAA</sequence>
<organism evidence="1 2">
    <name type="scientific">Streptomyces solicathayae</name>
    <dbReference type="NCBI Taxonomy" id="3081768"/>
    <lineage>
        <taxon>Bacteria</taxon>
        <taxon>Bacillati</taxon>
        <taxon>Actinomycetota</taxon>
        <taxon>Actinomycetes</taxon>
        <taxon>Kitasatosporales</taxon>
        <taxon>Streptomycetaceae</taxon>
        <taxon>Streptomyces</taxon>
    </lineage>
</organism>
<evidence type="ECO:0000313" key="1">
    <source>
        <dbReference type="EMBL" id="WOX20686.1"/>
    </source>
</evidence>
<dbReference type="RefSeq" id="WP_318101382.1">
    <property type="nucleotide sequence ID" value="NZ_CP137573.1"/>
</dbReference>